<reference evidence="13" key="1">
    <citation type="submission" date="2022-09" db="EMBL/GenBank/DDBJ databases">
        <title>Intensive care unit water sources are persistently colonized with multi-drug resistant bacteria and are the site of extensive horizontal gene transfer of antibiotic resistance genes.</title>
        <authorList>
            <person name="Diorio-Toth L."/>
        </authorList>
    </citation>
    <scope>NUCLEOTIDE SEQUENCE</scope>
    <source>
        <strain evidence="13">GD03676</strain>
    </source>
</reference>
<evidence type="ECO:0000256" key="3">
    <source>
        <dbReference type="ARBA" id="ARBA00021035"/>
    </source>
</evidence>
<accession>A0AA43B2W6</accession>
<comment type="caution">
    <text evidence="13">The sequence shown here is derived from an EMBL/GenBank/DDBJ whole genome shotgun (WGS) entry which is preliminary data.</text>
</comment>
<evidence type="ECO:0000256" key="4">
    <source>
        <dbReference type="ARBA" id="ARBA00022490"/>
    </source>
</evidence>
<organism evidence="13 14">
    <name type="scientific">Achromobacter marplatensis</name>
    <dbReference type="NCBI Taxonomy" id="470868"/>
    <lineage>
        <taxon>Bacteria</taxon>
        <taxon>Pseudomonadati</taxon>
        <taxon>Pseudomonadota</taxon>
        <taxon>Betaproteobacteria</taxon>
        <taxon>Burkholderiales</taxon>
        <taxon>Alcaligenaceae</taxon>
        <taxon>Achromobacter</taxon>
    </lineage>
</organism>
<dbReference type="GO" id="GO:0009360">
    <property type="term" value="C:DNA polymerase III complex"/>
    <property type="evidence" value="ECO:0007669"/>
    <property type="project" value="InterPro"/>
</dbReference>
<evidence type="ECO:0000256" key="9">
    <source>
        <dbReference type="ARBA" id="ARBA00023125"/>
    </source>
</evidence>
<dbReference type="GO" id="GO:0003677">
    <property type="term" value="F:DNA binding"/>
    <property type="evidence" value="ECO:0007669"/>
    <property type="project" value="UniProtKB-KW"/>
</dbReference>
<dbReference type="EMBL" id="JAOCKG010000012">
    <property type="protein sequence ID" value="MDH2053375.1"/>
    <property type="molecule type" value="Genomic_DNA"/>
</dbReference>
<keyword evidence="5" id="KW-0808">Transferase</keyword>
<keyword evidence="6" id="KW-0548">Nucleotidyltransferase</keyword>
<keyword evidence="7" id="KW-0235">DNA replication</keyword>
<proteinExistence type="inferred from homology"/>
<dbReference type="Pfam" id="PF02767">
    <property type="entry name" value="DNA_pol3_beta_2"/>
    <property type="match status" value="1"/>
</dbReference>
<dbReference type="Proteomes" id="UP001161276">
    <property type="component" value="Unassembled WGS sequence"/>
</dbReference>
<dbReference type="Gene3D" id="3.10.150.10">
    <property type="entry name" value="DNA Polymerase III, subunit A, domain 2"/>
    <property type="match status" value="1"/>
</dbReference>
<feature type="domain" description="DNA polymerase III beta sliding clamp central" evidence="12">
    <location>
        <begin position="20"/>
        <end position="78"/>
    </location>
</feature>
<dbReference type="GO" id="GO:0006271">
    <property type="term" value="P:DNA strand elongation involved in DNA replication"/>
    <property type="evidence" value="ECO:0007669"/>
    <property type="project" value="TreeGrafter"/>
</dbReference>
<keyword evidence="8" id="KW-0239">DNA-directed DNA polymerase</keyword>
<comment type="similarity">
    <text evidence="2">Belongs to the beta sliding clamp family.</text>
</comment>
<keyword evidence="9" id="KW-0238">DNA-binding</keyword>
<comment type="subcellular location">
    <subcellularLocation>
        <location evidence="1">Cytoplasm</location>
    </subcellularLocation>
</comment>
<dbReference type="GO" id="GO:0003887">
    <property type="term" value="F:DNA-directed DNA polymerase activity"/>
    <property type="evidence" value="ECO:0007669"/>
    <property type="project" value="UniProtKB-KW"/>
</dbReference>
<evidence type="ECO:0000256" key="2">
    <source>
        <dbReference type="ARBA" id="ARBA00010752"/>
    </source>
</evidence>
<evidence type="ECO:0000256" key="5">
    <source>
        <dbReference type="ARBA" id="ARBA00022679"/>
    </source>
</evidence>
<evidence type="ECO:0000313" key="14">
    <source>
        <dbReference type="Proteomes" id="UP001161276"/>
    </source>
</evidence>
<dbReference type="RefSeq" id="WP_280028770.1">
    <property type="nucleotide sequence ID" value="NZ_JAOCKG010000012.1"/>
</dbReference>
<dbReference type="InterPro" id="IPR046938">
    <property type="entry name" value="DNA_clamp_sf"/>
</dbReference>
<dbReference type="PANTHER" id="PTHR30478:SF0">
    <property type="entry name" value="BETA SLIDING CLAMP"/>
    <property type="match status" value="1"/>
</dbReference>
<dbReference type="GO" id="GO:0005737">
    <property type="term" value="C:cytoplasm"/>
    <property type="evidence" value="ECO:0007669"/>
    <property type="project" value="UniProtKB-SubCell"/>
</dbReference>
<dbReference type="SUPFAM" id="SSF55979">
    <property type="entry name" value="DNA clamp"/>
    <property type="match status" value="1"/>
</dbReference>
<name>A0AA43B2W6_9BURK</name>
<dbReference type="InterPro" id="IPR001001">
    <property type="entry name" value="DNA_polIII_beta"/>
</dbReference>
<keyword evidence="4" id="KW-0963">Cytoplasm</keyword>
<dbReference type="GO" id="GO:0008408">
    <property type="term" value="F:3'-5' exonuclease activity"/>
    <property type="evidence" value="ECO:0007669"/>
    <property type="project" value="InterPro"/>
</dbReference>
<evidence type="ECO:0000256" key="10">
    <source>
        <dbReference type="ARBA" id="ARBA00030988"/>
    </source>
</evidence>
<dbReference type="PANTHER" id="PTHR30478">
    <property type="entry name" value="DNA POLYMERASE III SUBUNIT BETA"/>
    <property type="match status" value="1"/>
</dbReference>
<evidence type="ECO:0000256" key="8">
    <source>
        <dbReference type="ARBA" id="ARBA00022932"/>
    </source>
</evidence>
<evidence type="ECO:0000256" key="6">
    <source>
        <dbReference type="ARBA" id="ARBA00022695"/>
    </source>
</evidence>
<protein>
    <recommendedName>
        <fullName evidence="3">Beta sliding clamp</fullName>
    </recommendedName>
    <alternativeName>
        <fullName evidence="11">Beta-clamp processivity factor</fullName>
    </alternativeName>
    <alternativeName>
        <fullName evidence="10">DNA polymerase III beta sliding clamp subunit</fullName>
    </alternativeName>
</protein>
<evidence type="ECO:0000256" key="1">
    <source>
        <dbReference type="ARBA" id="ARBA00004496"/>
    </source>
</evidence>
<evidence type="ECO:0000313" key="13">
    <source>
        <dbReference type="EMBL" id="MDH2053375.1"/>
    </source>
</evidence>
<evidence type="ECO:0000259" key="12">
    <source>
        <dbReference type="Pfam" id="PF02767"/>
    </source>
</evidence>
<sequence length="237" mass="26078">MTKTVIQFDHAALKAACRIMAKSDIRYYLNGVYIEATPTETVLAATDGHRLLVLRKEVPNDVRQVETLIIPGEVAQRIVAGSLKAVRQISLTQVDEGKWLVPLLKWDMEVAFRSVEGMFPNWRAVVPKATSGEAANIKPQYLADFEKAAQDMYGSLKHHSSSIEVRHNGPGGALVFPSAYSGQDFVGVVMPCVPDTNPRTTPPDWVLTEEPKLISARRALVARPVAKQNPQQAEAHA</sequence>
<gene>
    <name evidence="13" type="ORF">N5K24_23410</name>
</gene>
<dbReference type="InterPro" id="IPR022637">
    <property type="entry name" value="DNA_polIII_beta_cen"/>
</dbReference>
<evidence type="ECO:0000256" key="7">
    <source>
        <dbReference type="ARBA" id="ARBA00022705"/>
    </source>
</evidence>
<dbReference type="AlphaFoldDB" id="A0AA43B2W6"/>
<evidence type="ECO:0000256" key="11">
    <source>
        <dbReference type="ARBA" id="ARBA00033276"/>
    </source>
</evidence>